<name>A0ABQ6PT39_9BACT</name>
<keyword evidence="3" id="KW-1185">Reference proteome</keyword>
<reference evidence="2 3" key="1">
    <citation type="submission" date="2023-08" db="EMBL/GenBank/DDBJ databases">
        <title>Draft genome sequence of Algoriphagus confluentis.</title>
        <authorList>
            <person name="Takatani N."/>
            <person name="Hosokawa M."/>
            <person name="Sawabe T."/>
        </authorList>
    </citation>
    <scope>NUCLEOTIDE SEQUENCE [LARGE SCALE GENOMIC DNA]</scope>
    <source>
        <strain evidence="2 3">NBRC 111222</strain>
    </source>
</reference>
<feature type="transmembrane region" description="Helical" evidence="1">
    <location>
        <begin position="63"/>
        <end position="85"/>
    </location>
</feature>
<organism evidence="2 3">
    <name type="scientific">Algoriphagus confluentis</name>
    <dbReference type="NCBI Taxonomy" id="1697556"/>
    <lineage>
        <taxon>Bacteria</taxon>
        <taxon>Pseudomonadati</taxon>
        <taxon>Bacteroidota</taxon>
        <taxon>Cytophagia</taxon>
        <taxon>Cytophagales</taxon>
        <taxon>Cyclobacteriaceae</taxon>
        <taxon>Algoriphagus</taxon>
    </lineage>
</organism>
<proteinExistence type="predicted"/>
<accession>A0ABQ6PT39</accession>
<dbReference type="EMBL" id="BTPD01000011">
    <property type="protein sequence ID" value="GMQ30747.1"/>
    <property type="molecule type" value="Genomic_DNA"/>
</dbReference>
<keyword evidence="1" id="KW-0812">Transmembrane</keyword>
<evidence type="ECO:0000313" key="3">
    <source>
        <dbReference type="Proteomes" id="UP001338309"/>
    </source>
</evidence>
<dbReference type="Proteomes" id="UP001338309">
    <property type="component" value="Unassembled WGS sequence"/>
</dbReference>
<evidence type="ECO:0000256" key="1">
    <source>
        <dbReference type="SAM" id="Phobius"/>
    </source>
</evidence>
<evidence type="ECO:0000313" key="2">
    <source>
        <dbReference type="EMBL" id="GMQ30747.1"/>
    </source>
</evidence>
<keyword evidence="1" id="KW-1133">Transmembrane helix</keyword>
<protein>
    <submittedName>
        <fullName evidence="2">Uncharacterized protein</fullName>
    </submittedName>
</protein>
<keyword evidence="1" id="KW-0472">Membrane</keyword>
<feature type="transmembrane region" description="Helical" evidence="1">
    <location>
        <begin position="20"/>
        <end position="43"/>
    </location>
</feature>
<comment type="caution">
    <text evidence="2">The sequence shown here is derived from an EMBL/GenBank/DDBJ whole genome shotgun (WGS) entry which is preliminary data.</text>
</comment>
<gene>
    <name evidence="2" type="ORF">Aconfl_33900</name>
</gene>
<sequence length="112" mass="13151">MPYMEKDSRRFMGGLPRWEYILHLFVNGFHFATIAVFLAIKINLTEMGLIVVQNFYEFEYFKLFQRVVINLIPGGILMGILHFLLMCSHPANWLTSLMDKLNCCKLKMDSRV</sequence>